<keyword evidence="1" id="KW-0175">Coiled coil</keyword>
<proteinExistence type="predicted"/>
<reference evidence="3 4" key="1">
    <citation type="journal article" date="2021" name="Elife">
        <title>Chloroplast acquisition without the gene transfer in kleptoplastic sea slugs, Plakobranchus ocellatus.</title>
        <authorList>
            <person name="Maeda T."/>
            <person name="Takahashi S."/>
            <person name="Yoshida T."/>
            <person name="Shimamura S."/>
            <person name="Takaki Y."/>
            <person name="Nagai Y."/>
            <person name="Toyoda A."/>
            <person name="Suzuki Y."/>
            <person name="Arimoto A."/>
            <person name="Ishii H."/>
            <person name="Satoh N."/>
            <person name="Nishiyama T."/>
            <person name="Hasebe M."/>
            <person name="Maruyama T."/>
            <person name="Minagawa J."/>
            <person name="Obokata J."/>
            <person name="Shigenobu S."/>
        </authorList>
    </citation>
    <scope>NUCLEOTIDE SEQUENCE [LARGE SCALE GENOMIC DNA]</scope>
</reference>
<feature type="compositionally biased region" description="Low complexity" evidence="2">
    <location>
        <begin position="541"/>
        <end position="557"/>
    </location>
</feature>
<dbReference type="PANTHER" id="PTHR18898">
    <property type="entry name" value="NUCLEOPROTEIN TPR-RELATED"/>
    <property type="match status" value="1"/>
</dbReference>
<feature type="compositionally biased region" description="Basic and acidic residues" evidence="2">
    <location>
        <begin position="1"/>
        <end position="29"/>
    </location>
</feature>
<dbReference type="EMBL" id="BMAT01010500">
    <property type="protein sequence ID" value="GFS27349.1"/>
    <property type="molecule type" value="Genomic_DNA"/>
</dbReference>
<evidence type="ECO:0000256" key="1">
    <source>
        <dbReference type="SAM" id="Coils"/>
    </source>
</evidence>
<feature type="coiled-coil region" evidence="1">
    <location>
        <begin position="58"/>
        <end position="436"/>
    </location>
</feature>
<gene>
    <name evidence="3" type="ORF">ElyMa_005260400</name>
</gene>
<dbReference type="AlphaFoldDB" id="A0AAV4JXB6"/>
<feature type="region of interest" description="Disordered" evidence="2">
    <location>
        <begin position="1"/>
        <end position="32"/>
    </location>
</feature>
<dbReference type="GO" id="GO:0005643">
    <property type="term" value="C:nuclear pore"/>
    <property type="evidence" value="ECO:0007669"/>
    <property type="project" value="TreeGrafter"/>
</dbReference>
<dbReference type="PANTHER" id="PTHR18898:SF2">
    <property type="entry name" value="NUCLEOPROTEIN TPR"/>
    <property type="match status" value="1"/>
</dbReference>
<sequence length="724" mass="80444">MECARVRQRLDQAEKQAEEATKSLAEERQQTQVRAETAANQLELMRKVSNYNVLSDSNKLLRDERDQLLNSKQELEAKIGKLETDIEPLQGKIREIESERDTLSVERDALQDEVNRWKNRANNVIEQHRMTDPEEYKRLLQEKENMRRQLAQAKEDSFKYQNEAARVTKQCTSQQTALNNLKQEAVKAGQELSIVKKQLEEKTNDSEQKQTTINRLKQIGRKYKEQADKTNKELEDLKAKAAGQETEKANVTSLELSITELRRTNTTNSARISTLEAQLTEAQNEAQAATKRAEQTLAEISELKEAKDKKEESITELRRTNSARISTLEAQLTEAQNEAQAATKRAEQTVAENSELRETRDRMQEELNQSQSLVTQLQAQVDDLNRRTAEFDRKTAEFDKKAAQSRQVMQSARTKIIEQQNRMRQLEAENAELRVRVETSGGAGGSVSGEAGSQEEAGITMPDLQAQLDQLRTENAEYQAQLEQLRTENAEYLAKVHQLQRQLEHKHSPSQQGSGASSSDAPKTANIKPMALASSSSRQTAPSITSHPAHSSHSPAAVKATASIRPMAISPTTCSLPVSVDTLPGPSGLQQSSLPAASVSGRIQIVEPQVMERNTDISSEQTEEVAMINQAVVPPSVQQEVQAASPITQVVNPVTPTPSSSSSVSSAGAVIAAAAVETMPSQQQQQQQQHQQHTTGVALGKRSRDDDSFTSEETESKRTRISTQ</sequence>
<feature type="compositionally biased region" description="Low complexity" evidence="2">
    <location>
        <begin position="509"/>
        <end position="522"/>
    </location>
</feature>
<feature type="non-terminal residue" evidence="3">
    <location>
        <position position="724"/>
    </location>
</feature>
<feature type="region of interest" description="Disordered" evidence="2">
    <location>
        <begin position="438"/>
        <end position="457"/>
    </location>
</feature>
<dbReference type="GO" id="GO:0017056">
    <property type="term" value="F:structural constituent of nuclear pore"/>
    <property type="evidence" value="ECO:0007669"/>
    <property type="project" value="TreeGrafter"/>
</dbReference>
<dbReference type="Proteomes" id="UP000762676">
    <property type="component" value="Unassembled WGS sequence"/>
</dbReference>
<name>A0AAV4JXB6_9GAST</name>
<keyword evidence="4" id="KW-1185">Reference proteome</keyword>
<protein>
    <submittedName>
        <fullName evidence="3">Nucleoprotein TPR</fullName>
    </submittedName>
</protein>
<accession>A0AAV4JXB6</accession>
<evidence type="ECO:0000256" key="2">
    <source>
        <dbReference type="SAM" id="MobiDB-lite"/>
    </source>
</evidence>
<dbReference type="GO" id="GO:0006406">
    <property type="term" value="P:mRNA export from nucleus"/>
    <property type="evidence" value="ECO:0007669"/>
    <property type="project" value="TreeGrafter"/>
</dbReference>
<organism evidence="3 4">
    <name type="scientific">Elysia marginata</name>
    <dbReference type="NCBI Taxonomy" id="1093978"/>
    <lineage>
        <taxon>Eukaryota</taxon>
        <taxon>Metazoa</taxon>
        <taxon>Spiralia</taxon>
        <taxon>Lophotrochozoa</taxon>
        <taxon>Mollusca</taxon>
        <taxon>Gastropoda</taxon>
        <taxon>Heterobranchia</taxon>
        <taxon>Euthyneura</taxon>
        <taxon>Panpulmonata</taxon>
        <taxon>Sacoglossa</taxon>
        <taxon>Placobranchoidea</taxon>
        <taxon>Plakobranchidae</taxon>
        <taxon>Elysia</taxon>
    </lineage>
</organism>
<feature type="region of interest" description="Disordered" evidence="2">
    <location>
        <begin position="675"/>
        <end position="724"/>
    </location>
</feature>
<evidence type="ECO:0000313" key="3">
    <source>
        <dbReference type="EMBL" id="GFS27349.1"/>
    </source>
</evidence>
<dbReference type="Gene3D" id="1.10.287.1490">
    <property type="match status" value="1"/>
</dbReference>
<feature type="region of interest" description="Disordered" evidence="2">
    <location>
        <begin position="498"/>
        <end position="559"/>
    </location>
</feature>
<feature type="compositionally biased region" description="Low complexity" evidence="2">
    <location>
        <begin position="448"/>
        <end position="457"/>
    </location>
</feature>
<comment type="caution">
    <text evidence="3">The sequence shown here is derived from an EMBL/GenBank/DDBJ whole genome shotgun (WGS) entry which is preliminary data.</text>
</comment>
<dbReference type="GO" id="GO:1901673">
    <property type="term" value="P:regulation of mitotic spindle assembly"/>
    <property type="evidence" value="ECO:0007669"/>
    <property type="project" value="TreeGrafter"/>
</dbReference>
<evidence type="ECO:0000313" key="4">
    <source>
        <dbReference type="Proteomes" id="UP000762676"/>
    </source>
</evidence>
<feature type="compositionally biased region" description="Low complexity" evidence="2">
    <location>
        <begin position="675"/>
        <end position="693"/>
    </location>
</feature>